<gene>
    <name evidence="6" type="ORF">AMS68_000703</name>
</gene>
<organism evidence="6 7">
    <name type="scientific">Peltaster fructicola</name>
    <dbReference type="NCBI Taxonomy" id="286661"/>
    <lineage>
        <taxon>Eukaryota</taxon>
        <taxon>Fungi</taxon>
        <taxon>Dikarya</taxon>
        <taxon>Ascomycota</taxon>
        <taxon>Pezizomycotina</taxon>
        <taxon>Dothideomycetes</taxon>
        <taxon>Dothideomycetes incertae sedis</taxon>
        <taxon>Peltaster</taxon>
    </lineage>
</organism>
<feature type="chain" id="PRO_5026073205" description="Glycoside hydrolase family 1 protein" evidence="5">
    <location>
        <begin position="16"/>
        <end position="585"/>
    </location>
</feature>
<evidence type="ECO:0000256" key="1">
    <source>
        <dbReference type="ARBA" id="ARBA00010838"/>
    </source>
</evidence>
<evidence type="ECO:0000256" key="2">
    <source>
        <dbReference type="ARBA" id="ARBA00022801"/>
    </source>
</evidence>
<proteinExistence type="inferred from homology"/>
<name>A0A6H0XKF6_9PEZI</name>
<evidence type="ECO:0000256" key="5">
    <source>
        <dbReference type="SAM" id="SignalP"/>
    </source>
</evidence>
<evidence type="ECO:0008006" key="8">
    <source>
        <dbReference type="Google" id="ProtNLM"/>
    </source>
</evidence>
<dbReference type="PANTHER" id="PTHR10353">
    <property type="entry name" value="GLYCOSYL HYDROLASE"/>
    <property type="match status" value="1"/>
</dbReference>
<dbReference type="Pfam" id="PF00232">
    <property type="entry name" value="Glyco_hydro_1"/>
    <property type="match status" value="1"/>
</dbReference>
<dbReference type="InterPro" id="IPR017853">
    <property type="entry name" value="GH"/>
</dbReference>
<sequence length="585" mass="65219">MVAVLCLLFASLAVAQLSNSSTPRNTTLSGTPAANPTAYATSLNIDVEDLWDIFIGPVAEASITTTVAATPVPSQSLVPPPPLYYSPFPAGQQIPLASKNESWSFPKDFWRGVAGAAYQVEGAAKDQGRGPSVWDRLSRIPNYVVNNQTADITDNHYYLYKNDIARIAAIGVDTYSFTLSWSRILPFGRGAVNQLAIDHYNDVINTCLQYNITPVITLYHWDTPLYLQTLYGGWLSEEIVGDFVEYSRIAFAAFGDRVSVWFTVNEPIVFCNQYPFPSNYFKNFSIPNLQQPWYCGQSVLLAHSQAYHLGKSMMPNAQIAYKNNGGYKIPLTNSTADAQAVQRAWDFNEGWFSDPIYLTGDYPQSVKTFVSQFLRSLTEEEKQSILGSADFYAHDAYTSNFYSAPDSGLAACINSSSNPLYPACVNSTYTYSPQDGSWLIGPSADPGSPWLHRATDWVPVFLHYIQDTWVTPSPGPAKNGGIAVTEFGFSEPFEEQKTLLQDILTDPIRSSYYQDYMQALLIAMSEGVKIIGSVAWSFVDNYEWSQGTGTKFGMQYVNFSDPTLPRYYKASFFTYINAFDIYQQK</sequence>
<evidence type="ECO:0000256" key="4">
    <source>
        <dbReference type="RuleBase" id="RU003690"/>
    </source>
</evidence>
<dbReference type="SUPFAM" id="SSF51445">
    <property type="entry name" value="(Trans)glycosidases"/>
    <property type="match status" value="1"/>
</dbReference>
<dbReference type="PRINTS" id="PR00131">
    <property type="entry name" value="GLHYDRLASE1"/>
</dbReference>
<dbReference type="PANTHER" id="PTHR10353:SF36">
    <property type="entry name" value="LP05116P"/>
    <property type="match status" value="1"/>
</dbReference>
<dbReference type="InterPro" id="IPR001360">
    <property type="entry name" value="Glyco_hydro_1"/>
</dbReference>
<evidence type="ECO:0000313" key="6">
    <source>
        <dbReference type="EMBL" id="QIW95185.1"/>
    </source>
</evidence>
<dbReference type="OrthoDB" id="65569at2759"/>
<dbReference type="AlphaFoldDB" id="A0A6H0XKF6"/>
<comment type="similarity">
    <text evidence="1 4">Belongs to the glycosyl hydrolase 1 family.</text>
</comment>
<dbReference type="GO" id="GO:0008422">
    <property type="term" value="F:beta-glucosidase activity"/>
    <property type="evidence" value="ECO:0007669"/>
    <property type="project" value="TreeGrafter"/>
</dbReference>
<reference evidence="6 7" key="1">
    <citation type="journal article" date="2016" name="Sci. Rep.">
        <title>Peltaster fructicola genome reveals evolution from an invasive phytopathogen to an ectophytic parasite.</title>
        <authorList>
            <person name="Xu C."/>
            <person name="Chen H."/>
            <person name="Gleason M.L."/>
            <person name="Xu J.R."/>
            <person name="Liu H."/>
            <person name="Zhang R."/>
            <person name="Sun G."/>
        </authorList>
    </citation>
    <scope>NUCLEOTIDE SEQUENCE [LARGE SCALE GENOMIC DNA]</scope>
    <source>
        <strain evidence="6 7">LNHT1506</strain>
    </source>
</reference>
<dbReference type="Gene3D" id="3.20.20.80">
    <property type="entry name" value="Glycosidases"/>
    <property type="match status" value="1"/>
</dbReference>
<keyword evidence="7" id="KW-1185">Reference proteome</keyword>
<protein>
    <recommendedName>
        <fullName evidence="8">Glycoside hydrolase family 1 protein</fullName>
    </recommendedName>
</protein>
<evidence type="ECO:0000256" key="3">
    <source>
        <dbReference type="ARBA" id="ARBA00023295"/>
    </source>
</evidence>
<keyword evidence="3" id="KW-0326">Glycosidase</keyword>
<accession>A0A6H0XKF6</accession>
<dbReference type="Proteomes" id="UP000503462">
    <property type="component" value="Chromosome 1"/>
</dbReference>
<dbReference type="GO" id="GO:0005975">
    <property type="term" value="P:carbohydrate metabolic process"/>
    <property type="evidence" value="ECO:0007669"/>
    <property type="project" value="InterPro"/>
</dbReference>
<feature type="signal peptide" evidence="5">
    <location>
        <begin position="1"/>
        <end position="15"/>
    </location>
</feature>
<evidence type="ECO:0000313" key="7">
    <source>
        <dbReference type="Proteomes" id="UP000503462"/>
    </source>
</evidence>
<keyword evidence="2" id="KW-0378">Hydrolase</keyword>
<keyword evidence="5" id="KW-0732">Signal</keyword>
<dbReference type="EMBL" id="CP051139">
    <property type="protein sequence ID" value="QIW95185.1"/>
    <property type="molecule type" value="Genomic_DNA"/>
</dbReference>